<gene>
    <name evidence="9" type="ORF">CPZ25_016470</name>
</gene>
<dbReference type="KEGG" id="emt:CPZ25_016470"/>
<dbReference type="SUPFAM" id="SSF52172">
    <property type="entry name" value="CheY-like"/>
    <property type="match status" value="1"/>
</dbReference>
<dbReference type="InterPro" id="IPR001789">
    <property type="entry name" value="Sig_transdc_resp-reg_receiver"/>
</dbReference>
<dbReference type="PROSITE" id="PS01124">
    <property type="entry name" value="HTH_ARAC_FAMILY_2"/>
    <property type="match status" value="1"/>
</dbReference>
<dbReference type="GO" id="GO:0043565">
    <property type="term" value="F:sequence-specific DNA binding"/>
    <property type="evidence" value="ECO:0007669"/>
    <property type="project" value="InterPro"/>
</dbReference>
<evidence type="ECO:0000313" key="10">
    <source>
        <dbReference type="Proteomes" id="UP000218387"/>
    </source>
</evidence>
<comment type="function">
    <text evidence="5">May play the central regulatory role in sporulation. It may be an element of the effector pathway responsible for the activation of sporulation genes in response to nutritional stress. Spo0A may act in concert with spo0H (a sigma factor) to control the expression of some genes that are critical to the sporulation process.</text>
</comment>
<proteinExistence type="predicted"/>
<accession>A0A4P9CB45</accession>
<evidence type="ECO:0000313" key="9">
    <source>
        <dbReference type="EMBL" id="QCT72848.1"/>
    </source>
</evidence>
<dbReference type="Gene3D" id="3.40.50.2300">
    <property type="match status" value="1"/>
</dbReference>
<evidence type="ECO:0000256" key="1">
    <source>
        <dbReference type="ARBA" id="ARBA00018672"/>
    </source>
</evidence>
<dbReference type="PANTHER" id="PTHR43280">
    <property type="entry name" value="ARAC-FAMILY TRANSCRIPTIONAL REGULATOR"/>
    <property type="match status" value="1"/>
</dbReference>
<dbReference type="Proteomes" id="UP000218387">
    <property type="component" value="Chromosome"/>
</dbReference>
<keyword evidence="10" id="KW-1185">Reference proteome</keyword>
<name>A0A4P9CB45_EUBML</name>
<dbReference type="RefSeq" id="WP_096920169.1">
    <property type="nucleotide sequence ID" value="NZ_CP029487.1"/>
</dbReference>
<keyword evidence="3 9" id="KW-0238">DNA-binding</keyword>
<dbReference type="Gene3D" id="1.10.10.60">
    <property type="entry name" value="Homeodomain-like"/>
    <property type="match status" value="2"/>
</dbReference>
<evidence type="ECO:0000256" key="4">
    <source>
        <dbReference type="ARBA" id="ARBA00023163"/>
    </source>
</evidence>
<dbReference type="EMBL" id="CP029487">
    <property type="protein sequence ID" value="QCT72848.1"/>
    <property type="molecule type" value="Genomic_DNA"/>
</dbReference>
<dbReference type="InterPro" id="IPR011006">
    <property type="entry name" value="CheY-like_superfamily"/>
</dbReference>
<keyword evidence="4" id="KW-0804">Transcription</keyword>
<feature type="domain" description="Response regulatory" evidence="8">
    <location>
        <begin position="3"/>
        <end position="117"/>
    </location>
</feature>
<keyword evidence="6" id="KW-0597">Phosphoprotein</keyword>
<organism evidence="9 10">
    <name type="scientific">Eubacterium maltosivorans</name>
    <dbReference type="NCBI Taxonomy" id="2041044"/>
    <lineage>
        <taxon>Bacteria</taxon>
        <taxon>Bacillati</taxon>
        <taxon>Bacillota</taxon>
        <taxon>Clostridia</taxon>
        <taxon>Eubacteriales</taxon>
        <taxon>Eubacteriaceae</taxon>
        <taxon>Eubacterium</taxon>
    </lineage>
</organism>
<evidence type="ECO:0000259" key="8">
    <source>
        <dbReference type="PROSITE" id="PS50110"/>
    </source>
</evidence>
<dbReference type="GO" id="GO:0000160">
    <property type="term" value="P:phosphorelay signal transduction system"/>
    <property type="evidence" value="ECO:0007669"/>
    <property type="project" value="InterPro"/>
</dbReference>
<dbReference type="AlphaFoldDB" id="A0A4P9CB45"/>
<reference evidence="9 10" key="1">
    <citation type="submission" date="2018-05" db="EMBL/GenBank/DDBJ databases">
        <title>Genome comparison of Eubacterium sp.</title>
        <authorList>
            <person name="Feng Y."/>
            <person name="Sanchez-Andrea I."/>
            <person name="Stams A.J.M."/>
            <person name="De Vos W.M."/>
        </authorList>
    </citation>
    <scope>NUCLEOTIDE SEQUENCE [LARGE SCALE GENOMIC DNA]</scope>
    <source>
        <strain evidence="9 10">YI</strain>
    </source>
</reference>
<dbReference type="Pfam" id="PF00072">
    <property type="entry name" value="Response_reg"/>
    <property type="match status" value="1"/>
</dbReference>
<dbReference type="PANTHER" id="PTHR43280:SF2">
    <property type="entry name" value="HTH-TYPE TRANSCRIPTIONAL REGULATOR EXSA"/>
    <property type="match status" value="1"/>
</dbReference>
<dbReference type="InterPro" id="IPR018062">
    <property type="entry name" value="HTH_AraC-typ_CS"/>
</dbReference>
<dbReference type="InterPro" id="IPR009057">
    <property type="entry name" value="Homeodomain-like_sf"/>
</dbReference>
<dbReference type="SUPFAM" id="SSF46689">
    <property type="entry name" value="Homeodomain-like"/>
    <property type="match status" value="2"/>
</dbReference>
<feature type="domain" description="HTH araC/xylS-type" evidence="7">
    <location>
        <begin position="128"/>
        <end position="226"/>
    </location>
</feature>
<sequence length="228" mass="25717">MIKAIIVDDEPAVSEILTFFIKKNELPIEIVGIAEDGQEAIALIGQEKPRLVFLDIQMPVMNGFEVMQRSNSETDFIIITAFESFSYAQKALRLGAKDILLKPIQYEQFTEALTRAIGWQFTGNATVNGVLEYIHSHYAEKIDLTTLADISYSTPSQIARLFKKYMDSTVMTYVHKVRIEKAMTLLESGEASVKEAALLSGYESLNNFYKYFKQHTGMTPAAFCEKKS</sequence>
<evidence type="ECO:0000259" key="7">
    <source>
        <dbReference type="PROSITE" id="PS01124"/>
    </source>
</evidence>
<dbReference type="GO" id="GO:0003700">
    <property type="term" value="F:DNA-binding transcription factor activity"/>
    <property type="evidence" value="ECO:0007669"/>
    <property type="project" value="InterPro"/>
</dbReference>
<evidence type="ECO:0000256" key="5">
    <source>
        <dbReference type="ARBA" id="ARBA00024867"/>
    </source>
</evidence>
<dbReference type="InterPro" id="IPR018060">
    <property type="entry name" value="HTH_AraC"/>
</dbReference>
<dbReference type="Pfam" id="PF12833">
    <property type="entry name" value="HTH_18"/>
    <property type="match status" value="1"/>
</dbReference>
<dbReference type="PROSITE" id="PS50110">
    <property type="entry name" value="RESPONSE_REGULATORY"/>
    <property type="match status" value="1"/>
</dbReference>
<keyword evidence="2" id="KW-0805">Transcription regulation</keyword>
<dbReference type="SMART" id="SM00448">
    <property type="entry name" value="REC"/>
    <property type="match status" value="1"/>
</dbReference>
<evidence type="ECO:0000256" key="2">
    <source>
        <dbReference type="ARBA" id="ARBA00023015"/>
    </source>
</evidence>
<feature type="modified residue" description="4-aspartylphosphate" evidence="6">
    <location>
        <position position="55"/>
    </location>
</feature>
<dbReference type="PROSITE" id="PS00041">
    <property type="entry name" value="HTH_ARAC_FAMILY_1"/>
    <property type="match status" value="1"/>
</dbReference>
<evidence type="ECO:0000256" key="6">
    <source>
        <dbReference type="PROSITE-ProRule" id="PRU00169"/>
    </source>
</evidence>
<dbReference type="CDD" id="cd17536">
    <property type="entry name" value="REC_YesN-like"/>
    <property type="match status" value="1"/>
</dbReference>
<evidence type="ECO:0000256" key="3">
    <source>
        <dbReference type="ARBA" id="ARBA00023125"/>
    </source>
</evidence>
<dbReference type="SMART" id="SM00342">
    <property type="entry name" value="HTH_ARAC"/>
    <property type="match status" value="1"/>
</dbReference>
<protein>
    <recommendedName>
        <fullName evidence="1">Stage 0 sporulation protein A homolog</fullName>
    </recommendedName>
</protein>